<gene>
    <name evidence="7" type="ORF">ACFMB1_07675</name>
</gene>
<keyword evidence="2" id="KW-0285">Flavoprotein</keyword>
<dbReference type="EMBL" id="JBHPON010000001">
    <property type="protein sequence ID" value="MFC6035417.1"/>
    <property type="molecule type" value="Genomic_DNA"/>
</dbReference>
<comment type="caution">
    <text evidence="7">The sequence shown here is derived from an EMBL/GenBank/DDBJ whole genome shotgun (WGS) entry which is preliminary data.</text>
</comment>
<dbReference type="Gene3D" id="3.30.390.30">
    <property type="match status" value="1"/>
</dbReference>
<dbReference type="Pfam" id="PF07992">
    <property type="entry name" value="Pyr_redox_2"/>
    <property type="match status" value="1"/>
</dbReference>
<accession>A0ABW1KXN4</accession>
<dbReference type="SUPFAM" id="SSF51905">
    <property type="entry name" value="FAD/NAD(P)-binding domain"/>
    <property type="match status" value="1"/>
</dbReference>
<feature type="domain" description="FAD/NAD(P)-binding" evidence="5">
    <location>
        <begin position="7"/>
        <end position="307"/>
    </location>
</feature>
<dbReference type="PRINTS" id="PR00368">
    <property type="entry name" value="FADPNR"/>
</dbReference>
<dbReference type="Pfam" id="PF14759">
    <property type="entry name" value="Reductase_C"/>
    <property type="match status" value="1"/>
</dbReference>
<name>A0ABW1KXN4_9PROT</name>
<dbReference type="InterPro" id="IPR016156">
    <property type="entry name" value="FAD/NAD-linked_Rdtase_dimer_sf"/>
</dbReference>
<dbReference type="Proteomes" id="UP001596116">
    <property type="component" value="Unassembled WGS sequence"/>
</dbReference>
<organism evidence="7 8">
    <name type="scientific">Hyphococcus aureus</name>
    <dbReference type="NCBI Taxonomy" id="2666033"/>
    <lineage>
        <taxon>Bacteria</taxon>
        <taxon>Pseudomonadati</taxon>
        <taxon>Pseudomonadota</taxon>
        <taxon>Alphaproteobacteria</taxon>
        <taxon>Parvularculales</taxon>
        <taxon>Parvularculaceae</taxon>
        <taxon>Hyphococcus</taxon>
    </lineage>
</organism>
<dbReference type="PANTHER" id="PTHR43557">
    <property type="entry name" value="APOPTOSIS-INDUCING FACTOR 1"/>
    <property type="match status" value="1"/>
</dbReference>
<feature type="domain" description="Reductase C-terminal" evidence="6">
    <location>
        <begin position="326"/>
        <end position="406"/>
    </location>
</feature>
<dbReference type="PANTHER" id="PTHR43557:SF2">
    <property type="entry name" value="RIESKE DOMAIN-CONTAINING PROTEIN-RELATED"/>
    <property type="match status" value="1"/>
</dbReference>
<dbReference type="Gene3D" id="3.50.50.60">
    <property type="entry name" value="FAD/NAD(P)-binding domain"/>
    <property type="match status" value="2"/>
</dbReference>
<evidence type="ECO:0000256" key="3">
    <source>
        <dbReference type="ARBA" id="ARBA00022827"/>
    </source>
</evidence>
<dbReference type="PRINTS" id="PR00411">
    <property type="entry name" value="PNDRDTASEI"/>
</dbReference>
<keyword evidence="4" id="KW-0560">Oxidoreductase</keyword>
<evidence type="ECO:0000256" key="2">
    <source>
        <dbReference type="ARBA" id="ARBA00022630"/>
    </source>
</evidence>
<protein>
    <submittedName>
        <fullName evidence="7">NAD(P)/FAD-dependent oxidoreductase</fullName>
    </submittedName>
</protein>
<evidence type="ECO:0000259" key="5">
    <source>
        <dbReference type="Pfam" id="PF07992"/>
    </source>
</evidence>
<evidence type="ECO:0000256" key="4">
    <source>
        <dbReference type="ARBA" id="ARBA00023002"/>
    </source>
</evidence>
<evidence type="ECO:0000313" key="7">
    <source>
        <dbReference type="EMBL" id="MFC6035417.1"/>
    </source>
</evidence>
<evidence type="ECO:0000256" key="1">
    <source>
        <dbReference type="ARBA" id="ARBA00001974"/>
    </source>
</evidence>
<dbReference type="InterPro" id="IPR050446">
    <property type="entry name" value="FAD-oxidoreductase/Apoptosis"/>
</dbReference>
<evidence type="ECO:0000313" key="8">
    <source>
        <dbReference type="Proteomes" id="UP001596116"/>
    </source>
</evidence>
<dbReference type="SUPFAM" id="SSF55424">
    <property type="entry name" value="FAD/NAD-linked reductases, dimerisation (C-terminal) domain"/>
    <property type="match status" value="1"/>
</dbReference>
<dbReference type="InterPro" id="IPR036188">
    <property type="entry name" value="FAD/NAD-bd_sf"/>
</dbReference>
<comment type="cofactor">
    <cofactor evidence="1">
        <name>FAD</name>
        <dbReference type="ChEBI" id="CHEBI:57692"/>
    </cofactor>
</comment>
<dbReference type="InterPro" id="IPR028202">
    <property type="entry name" value="Reductase_C"/>
</dbReference>
<dbReference type="RefSeq" id="WP_379879261.1">
    <property type="nucleotide sequence ID" value="NZ_JBHPON010000001.1"/>
</dbReference>
<reference evidence="7 8" key="1">
    <citation type="submission" date="2024-09" db="EMBL/GenBank/DDBJ databases">
        <authorList>
            <person name="Zhang Z.-H."/>
        </authorList>
    </citation>
    <scope>NUCLEOTIDE SEQUENCE [LARGE SCALE GENOMIC DNA]</scope>
    <source>
        <strain evidence="7 8">HHTR114</strain>
    </source>
</reference>
<evidence type="ECO:0000259" key="6">
    <source>
        <dbReference type="Pfam" id="PF14759"/>
    </source>
</evidence>
<keyword evidence="3" id="KW-0274">FAD</keyword>
<dbReference type="InterPro" id="IPR023753">
    <property type="entry name" value="FAD/NAD-binding_dom"/>
</dbReference>
<sequence length="414" mass="43389">MEKTTTNVLIAGAGHAGAQAALMLRKLGFAGAVALAGAEADPPYERPPLSKAYLAGEEPFERMLMRPKEAWAELNIDLLRGRRIVAVNPAAHEARCENGERITYGKMIWAAGGTPRRLPAPGGDLAGIHVIRMRADVDAIRAELGGANNIVIIGGGYIGLEAASVLVGMGKRVCVLEAQDRLLARVAGPALSDFYEGEHRSRGVDIRLGAKVDAIIEQGGRPAGVRLAGGADLPADLVIVGIGIAPEVEPLIAAGAEGALGGVKVDEFCRTSLPDIYAAGDCAAHANRHAGGAVIRLESVQNAHDQAAAAAAAIAGSPKPYDAVPWFWSDQYDLKLQTAGLSTGHDQALVRGDPDSRSFSVVYLKNSRVIALDCVNATRDYAQGRRLVSTGGVCDLNLLTDPDVPLYKPPVRKG</sequence>
<proteinExistence type="predicted"/>
<keyword evidence="8" id="KW-1185">Reference proteome</keyword>